<organism evidence="1">
    <name type="scientific">hydrothermal vent metagenome</name>
    <dbReference type="NCBI Taxonomy" id="652676"/>
    <lineage>
        <taxon>unclassified sequences</taxon>
        <taxon>metagenomes</taxon>
        <taxon>ecological metagenomes</taxon>
    </lineage>
</organism>
<sequence length="229" mass="25161">MTELEASLFDGDLQRLSAGKVTFTAVELRPDSTPVRGSIILLHGRGVHADWPDNIGPLRMALAQNGWHTLSLQMPVLEKSAKYFDYLAILPEAFPRIEAGIKHLLTSGHRPIVLLAHSCGAHMAMAWLEATAGRHIDAFIGIGMGATDYRQPMQRPFPFATLKIPVLDIYGSEDYPAVHRLAPIRLEKIQLGGHLGSTQVVVDGADHDFTAYTSAMAQPISRWLDSLTF</sequence>
<proteinExistence type="predicted"/>
<name>A0A160TQY8_9ZZZZ</name>
<reference evidence="1" key="1">
    <citation type="submission" date="2015-10" db="EMBL/GenBank/DDBJ databases">
        <authorList>
            <person name="Gilbert D.G."/>
        </authorList>
    </citation>
    <scope>NUCLEOTIDE SEQUENCE</scope>
</reference>
<accession>A0A160TQY8</accession>
<dbReference type="InterPro" id="IPR029058">
    <property type="entry name" value="AB_hydrolase_fold"/>
</dbReference>
<dbReference type="SUPFAM" id="SSF53474">
    <property type="entry name" value="alpha/beta-Hydrolases"/>
    <property type="match status" value="1"/>
</dbReference>
<dbReference type="Gene3D" id="3.40.50.1820">
    <property type="entry name" value="alpha/beta hydrolase"/>
    <property type="match status" value="1"/>
</dbReference>
<protein>
    <submittedName>
        <fullName evidence="1">Uncharacterized protein</fullName>
    </submittedName>
</protein>
<dbReference type="AlphaFoldDB" id="A0A160TQY8"/>
<evidence type="ECO:0000313" key="1">
    <source>
        <dbReference type="EMBL" id="CUS49753.1"/>
    </source>
</evidence>
<dbReference type="Pfam" id="PF12048">
    <property type="entry name" value="DUF3530"/>
    <property type="match status" value="2"/>
</dbReference>
<dbReference type="EMBL" id="CZRL01000005">
    <property type="protein sequence ID" value="CUS49753.1"/>
    <property type="molecule type" value="Genomic_DNA"/>
</dbReference>
<dbReference type="InterPro" id="IPR022529">
    <property type="entry name" value="DUF3530"/>
</dbReference>
<gene>
    <name evidence="1" type="ORF">MGWOODY_XGa1986</name>
</gene>